<proteinExistence type="predicted"/>
<dbReference type="Proteomes" id="UP000070133">
    <property type="component" value="Unassembled WGS sequence"/>
</dbReference>
<dbReference type="AlphaFoldDB" id="A0A139GU96"/>
<name>A0A139GU96_9PEZI</name>
<gene>
    <name evidence="3" type="ORF">AC578_9942</name>
</gene>
<dbReference type="SUPFAM" id="SSF50998">
    <property type="entry name" value="Quinoprotein alcohol dehydrogenase-like"/>
    <property type="match status" value="1"/>
</dbReference>
<comment type="caution">
    <text evidence="3">The sequence shown here is derived from an EMBL/GenBank/DDBJ whole genome shotgun (WGS) entry which is preliminary data.</text>
</comment>
<organism evidence="3 4">
    <name type="scientific">Pseudocercospora eumusae</name>
    <dbReference type="NCBI Taxonomy" id="321146"/>
    <lineage>
        <taxon>Eukaryota</taxon>
        <taxon>Fungi</taxon>
        <taxon>Dikarya</taxon>
        <taxon>Ascomycota</taxon>
        <taxon>Pezizomycotina</taxon>
        <taxon>Dothideomycetes</taxon>
        <taxon>Dothideomycetidae</taxon>
        <taxon>Mycosphaerellales</taxon>
        <taxon>Mycosphaerellaceae</taxon>
        <taxon>Pseudocercospora</taxon>
    </lineage>
</organism>
<evidence type="ECO:0008006" key="5">
    <source>
        <dbReference type="Google" id="ProtNLM"/>
    </source>
</evidence>
<evidence type="ECO:0000313" key="4">
    <source>
        <dbReference type="Proteomes" id="UP000070133"/>
    </source>
</evidence>
<dbReference type="STRING" id="321146.A0A139GU96"/>
<keyword evidence="2" id="KW-0812">Transmembrane</keyword>
<keyword evidence="2" id="KW-1133">Transmembrane helix</keyword>
<dbReference type="PANTHER" id="PTHR35340:SF5">
    <property type="entry name" value="ASST-DOMAIN-CONTAINING PROTEIN"/>
    <property type="match status" value="1"/>
</dbReference>
<keyword evidence="2" id="KW-0472">Membrane</keyword>
<dbReference type="OrthoDB" id="4415835at2759"/>
<feature type="compositionally biased region" description="Basic and acidic residues" evidence="1">
    <location>
        <begin position="478"/>
        <end position="489"/>
    </location>
</feature>
<feature type="transmembrane region" description="Helical" evidence="2">
    <location>
        <begin position="560"/>
        <end position="581"/>
    </location>
</feature>
<accession>A0A139GU96</accession>
<evidence type="ECO:0000256" key="1">
    <source>
        <dbReference type="SAM" id="MobiDB-lite"/>
    </source>
</evidence>
<evidence type="ECO:0000256" key="2">
    <source>
        <dbReference type="SAM" id="Phobius"/>
    </source>
</evidence>
<dbReference type="EMBL" id="LFZN01000393">
    <property type="protein sequence ID" value="KXS93748.1"/>
    <property type="molecule type" value="Genomic_DNA"/>
</dbReference>
<feature type="region of interest" description="Disordered" evidence="1">
    <location>
        <begin position="478"/>
        <end position="499"/>
    </location>
</feature>
<dbReference type="PANTHER" id="PTHR35340">
    <property type="entry name" value="PQQ ENZYME REPEAT PROTEIN-RELATED"/>
    <property type="match status" value="1"/>
</dbReference>
<reference evidence="3 4" key="1">
    <citation type="submission" date="2015-07" db="EMBL/GenBank/DDBJ databases">
        <title>Comparative genomics of the Sigatoka disease complex on banana suggests a link between parallel evolutionary changes in Pseudocercospora fijiensis and Pseudocercospora eumusae and increased virulence on the banana host.</title>
        <authorList>
            <person name="Chang T.-C."/>
            <person name="Salvucci A."/>
            <person name="Crous P.W."/>
            <person name="Stergiopoulos I."/>
        </authorList>
    </citation>
    <scope>NUCLEOTIDE SEQUENCE [LARGE SCALE GENOMIC DNA]</scope>
    <source>
        <strain evidence="3 4">CBS 114824</strain>
    </source>
</reference>
<keyword evidence="4" id="KW-1185">Reference proteome</keyword>
<dbReference type="InterPro" id="IPR039535">
    <property type="entry name" value="ASST-like"/>
</dbReference>
<protein>
    <recommendedName>
        <fullName evidence="5">ASST-domain-containing protein</fullName>
    </recommendedName>
</protein>
<dbReference type="InterPro" id="IPR011047">
    <property type="entry name" value="Quinoprotein_ADH-like_sf"/>
</dbReference>
<sequence length="643" mass="72207">MDWATWLKYLRAAVKPALVVFAVLLTLLLAHQCILPLLAVLFPSWDPLIFDLGVFGAYPLAHYASFDLAGPQARQILWNDTCDAGNILLTPNGPAVTRPGPMILDAKGELIWTSDDFGATANLKVQQYEGEDFLTLWSGEKAATSGKGVYFMLDSTYQVVRMISAVGHGLFGDLHEFKITPEGTALLTVYNTTNADLREMGMGRPEKGWVVDNLFQEIDIETGELLFEWSALDHFDPVETHMTNPFGGYWESIPFDFYHLNSVDKDSKGNYIISSRHFHHIVCISPTGEILWILGGVDNQFQDLSDDQATNFKWQHDVRWINEEEGVLTLFDNSKAGPLHSDAKESRALVIQIDVENKTARLIQSMTAAQGILSSSQGSVQYLSDFEQFFVGWGSAAAYSEYAHNGDLLCETHLGASWYFWLEKMKSYRTTKVLNWHGVPREPPKTKIEDEVLHVSWNGATEVAFWALEATTFDKQQVKPEDLRGKDESSSVAESTRSDPDFESIDIIPKTGFEGSFDLSQLSTDRAFTQLRVAALNSDHEVLRYSEPCDPREQTTSSSYLMIVFELFLVVGFLLGARLTFKHFRSSGPSRSWTLSSPISAPPQSWLDWRGPSSYGYRRAERTTSGMYEWIHMKLSSANSSPT</sequence>
<dbReference type="Pfam" id="PF14269">
    <property type="entry name" value="Arylsulfotran_2"/>
    <property type="match status" value="1"/>
</dbReference>
<dbReference type="InterPro" id="IPR053143">
    <property type="entry name" value="Arylsulfate_ST"/>
</dbReference>
<evidence type="ECO:0000313" key="3">
    <source>
        <dbReference type="EMBL" id="KXS93748.1"/>
    </source>
</evidence>